<feature type="transmembrane region" description="Helical" evidence="8">
    <location>
        <begin position="197"/>
        <end position="217"/>
    </location>
</feature>
<reference evidence="9 10" key="1">
    <citation type="submission" date="2023-10" db="EMBL/GenBank/DDBJ databases">
        <authorList>
            <person name="Botero Cardona J."/>
        </authorList>
    </citation>
    <scope>NUCLEOTIDE SEQUENCE [LARGE SCALE GENOMIC DNA]</scope>
    <source>
        <strain evidence="9 10">R-54839</strain>
    </source>
</reference>
<comment type="caution">
    <text evidence="9">The sequence shown here is derived from an EMBL/GenBank/DDBJ whole genome shotgun (WGS) entry which is preliminary data.</text>
</comment>
<feature type="transmembrane region" description="Helical" evidence="8">
    <location>
        <begin position="6"/>
        <end position="26"/>
    </location>
</feature>
<comment type="similarity">
    <text evidence="2 8">Belongs to the 4-toluene sulfonate uptake permease (TSUP) (TC 2.A.102) family.</text>
</comment>
<keyword evidence="3" id="KW-0813">Transport</keyword>
<dbReference type="PANTHER" id="PTHR30269">
    <property type="entry name" value="TRANSMEMBRANE PROTEIN YFCA"/>
    <property type="match status" value="1"/>
</dbReference>
<sequence>MASMLYLLLMSLIAGVLNGIVGMAALTLYPVLLSIGIAPVSANATITISQMGSGIGTLLSSFKELKHHWKQAILIALINTSAGILGALLLIHSSDADFKKVVPLFILLAAIMILLPKKQREGLTKSPWVKAMGWISIFLVGLYIGYFGAGSGLLMIAVLSRALNEKYAIYNAIRNFATFLNNGVAGILFAFTMPVHWVVIPILLVGLFAGGFLGPIVVRHVPQNKIERYVGIFALVLSTVLAWQAWG</sequence>
<evidence type="ECO:0000256" key="1">
    <source>
        <dbReference type="ARBA" id="ARBA00004651"/>
    </source>
</evidence>
<evidence type="ECO:0000256" key="3">
    <source>
        <dbReference type="ARBA" id="ARBA00022448"/>
    </source>
</evidence>
<evidence type="ECO:0000256" key="5">
    <source>
        <dbReference type="ARBA" id="ARBA00022692"/>
    </source>
</evidence>
<keyword evidence="4 8" id="KW-1003">Cell membrane</keyword>
<feature type="transmembrane region" description="Helical" evidence="8">
    <location>
        <begin position="229"/>
        <end position="246"/>
    </location>
</feature>
<keyword evidence="6 8" id="KW-1133">Transmembrane helix</keyword>
<organism evidence="9 10">
    <name type="scientific">Fructobacillus fructosus</name>
    <dbReference type="NCBI Taxonomy" id="1631"/>
    <lineage>
        <taxon>Bacteria</taxon>
        <taxon>Bacillati</taxon>
        <taxon>Bacillota</taxon>
        <taxon>Bacilli</taxon>
        <taxon>Lactobacillales</taxon>
        <taxon>Lactobacillaceae</taxon>
        <taxon>Fructobacillus</taxon>
    </lineage>
</organism>
<feature type="transmembrane region" description="Helical" evidence="8">
    <location>
        <begin position="135"/>
        <end position="160"/>
    </location>
</feature>
<feature type="transmembrane region" description="Helical" evidence="8">
    <location>
        <begin position="98"/>
        <end position="115"/>
    </location>
</feature>
<keyword evidence="7 8" id="KW-0472">Membrane</keyword>
<dbReference type="Proteomes" id="UP001314261">
    <property type="component" value="Unassembled WGS sequence"/>
</dbReference>
<evidence type="ECO:0000256" key="4">
    <source>
        <dbReference type="ARBA" id="ARBA00022475"/>
    </source>
</evidence>
<dbReference type="EMBL" id="CAUZLR010000002">
    <property type="protein sequence ID" value="CAK1231523.1"/>
    <property type="molecule type" value="Genomic_DNA"/>
</dbReference>
<evidence type="ECO:0000256" key="6">
    <source>
        <dbReference type="ARBA" id="ARBA00022989"/>
    </source>
</evidence>
<name>A0ABN9YQN0_9LACO</name>
<dbReference type="Pfam" id="PF01925">
    <property type="entry name" value="TauE"/>
    <property type="match status" value="1"/>
</dbReference>
<keyword evidence="5 8" id="KW-0812">Transmembrane</keyword>
<proteinExistence type="inferred from homology"/>
<dbReference type="InterPro" id="IPR052017">
    <property type="entry name" value="TSUP"/>
</dbReference>
<keyword evidence="10" id="KW-1185">Reference proteome</keyword>
<evidence type="ECO:0000313" key="10">
    <source>
        <dbReference type="Proteomes" id="UP001314261"/>
    </source>
</evidence>
<feature type="transmembrane region" description="Helical" evidence="8">
    <location>
        <begin position="31"/>
        <end position="52"/>
    </location>
</feature>
<evidence type="ECO:0000256" key="8">
    <source>
        <dbReference type="RuleBase" id="RU363041"/>
    </source>
</evidence>
<protein>
    <recommendedName>
        <fullName evidence="8">Probable membrane transporter protein</fullName>
    </recommendedName>
</protein>
<dbReference type="PANTHER" id="PTHR30269:SF0">
    <property type="entry name" value="MEMBRANE TRANSPORTER PROTEIN YFCA-RELATED"/>
    <property type="match status" value="1"/>
</dbReference>
<accession>A0ABN9YQN0</accession>
<evidence type="ECO:0000256" key="2">
    <source>
        <dbReference type="ARBA" id="ARBA00009142"/>
    </source>
</evidence>
<dbReference type="RefSeq" id="WP_338345930.1">
    <property type="nucleotide sequence ID" value="NZ_CAUZLR010000002.1"/>
</dbReference>
<evidence type="ECO:0000256" key="7">
    <source>
        <dbReference type="ARBA" id="ARBA00023136"/>
    </source>
</evidence>
<comment type="subcellular location">
    <subcellularLocation>
        <location evidence="1 8">Cell membrane</location>
        <topology evidence="1 8">Multi-pass membrane protein</topology>
    </subcellularLocation>
</comment>
<evidence type="ECO:0000313" key="9">
    <source>
        <dbReference type="EMBL" id="CAK1231523.1"/>
    </source>
</evidence>
<dbReference type="InterPro" id="IPR002781">
    <property type="entry name" value="TM_pro_TauE-like"/>
</dbReference>
<gene>
    <name evidence="9" type="ORF">R54839_PPFHFPJH_00455</name>
</gene>
<feature type="transmembrane region" description="Helical" evidence="8">
    <location>
        <begin position="72"/>
        <end position="91"/>
    </location>
</feature>